<dbReference type="Proteomes" id="UP000032305">
    <property type="component" value="Unassembled WGS sequence"/>
</dbReference>
<evidence type="ECO:0008006" key="3">
    <source>
        <dbReference type="Google" id="ProtNLM"/>
    </source>
</evidence>
<sequence>MTKRNPKAYTAPEDVHTAGAYHKAGDVFVTDAEPNDNWTEVKPKDAHAIQAATEKVPADVPLENQPIEALRALALTLKVDPTGMGKKDLVAAIKAANEPSL</sequence>
<protein>
    <recommendedName>
        <fullName evidence="3">Rho termination factor N-terminal domain-containing protein</fullName>
    </recommendedName>
</protein>
<evidence type="ECO:0000313" key="2">
    <source>
        <dbReference type="Proteomes" id="UP000032305"/>
    </source>
</evidence>
<comment type="caution">
    <text evidence="1">The sequence shown here is derived from an EMBL/GenBank/DDBJ whole genome shotgun (WGS) entry which is preliminary data.</text>
</comment>
<evidence type="ECO:0000313" key="1">
    <source>
        <dbReference type="EMBL" id="GAM01750.1"/>
    </source>
</evidence>
<dbReference type="AlphaFoldDB" id="A0A0A1W8H8"/>
<dbReference type="EMBL" id="BBPI01000068">
    <property type="protein sequence ID" value="GAM01750.1"/>
    <property type="molecule type" value="Genomic_DNA"/>
</dbReference>
<accession>A0A0A1W8H8</accession>
<name>A0A0A1W8H8_9SPHN</name>
<dbReference type="RefSeq" id="WP_042488954.1">
    <property type="nucleotide sequence ID" value="NZ_BBPI01000068.1"/>
</dbReference>
<gene>
    <name evidence="1" type="ORF">SP5_068_01180</name>
</gene>
<organism evidence="1 2">
    <name type="scientific">Sphingomonas parapaucimobilis NBRC 15100</name>
    <dbReference type="NCBI Taxonomy" id="1219049"/>
    <lineage>
        <taxon>Bacteria</taxon>
        <taxon>Pseudomonadati</taxon>
        <taxon>Pseudomonadota</taxon>
        <taxon>Alphaproteobacteria</taxon>
        <taxon>Sphingomonadales</taxon>
        <taxon>Sphingomonadaceae</taxon>
        <taxon>Sphingomonas</taxon>
    </lineage>
</organism>
<proteinExistence type="predicted"/>
<keyword evidence="2" id="KW-1185">Reference proteome</keyword>
<reference evidence="1 2" key="1">
    <citation type="submission" date="2014-11" db="EMBL/GenBank/DDBJ databases">
        <title>Whole genome shotgun sequence of Sphingomonas parapaucimobilis NBRC 15100.</title>
        <authorList>
            <person name="Katano-Makiyama Y."/>
            <person name="Hosoyama A."/>
            <person name="Hashimoto M."/>
            <person name="Hosoyama Y."/>
            <person name="Noguchi M."/>
            <person name="Numata M."/>
            <person name="Tsuchikane K."/>
            <person name="Hirakata S."/>
            <person name="Uohara A."/>
            <person name="Shimodaira J."/>
            <person name="Ohji S."/>
            <person name="Ichikawa N."/>
            <person name="Kimura A."/>
            <person name="Yamazoe A."/>
            <person name="Fujita N."/>
        </authorList>
    </citation>
    <scope>NUCLEOTIDE SEQUENCE [LARGE SCALE GENOMIC DNA]</scope>
    <source>
        <strain evidence="1 2">NBRC 15100</strain>
    </source>
</reference>